<name>A0A8S1DV31_9INSE</name>
<keyword evidence="2 6" id="KW-0812">Transmembrane</keyword>
<dbReference type="PANTHER" id="PTHR21706:SF15">
    <property type="entry name" value="TRANSMEMBRANE PROTEIN 65"/>
    <property type="match status" value="1"/>
</dbReference>
<evidence type="ECO:0000256" key="4">
    <source>
        <dbReference type="ARBA" id="ARBA00023136"/>
    </source>
</evidence>
<feature type="transmembrane region" description="Helical" evidence="6">
    <location>
        <begin position="264"/>
        <end position="284"/>
    </location>
</feature>
<dbReference type="Proteomes" id="UP000494165">
    <property type="component" value="Unassembled WGS sequence"/>
</dbReference>
<dbReference type="GO" id="GO:0005739">
    <property type="term" value="C:mitochondrion"/>
    <property type="evidence" value="ECO:0007669"/>
    <property type="project" value="TreeGrafter"/>
</dbReference>
<dbReference type="Pfam" id="PF10507">
    <property type="entry name" value="TMEM65"/>
    <property type="match status" value="1"/>
</dbReference>
<feature type="region of interest" description="Disordered" evidence="5">
    <location>
        <begin position="293"/>
        <end position="314"/>
    </location>
</feature>
<evidence type="ECO:0000313" key="7">
    <source>
        <dbReference type="EMBL" id="CAB3384857.1"/>
    </source>
</evidence>
<evidence type="ECO:0000256" key="6">
    <source>
        <dbReference type="SAM" id="Phobius"/>
    </source>
</evidence>
<sequence length="314" mass="33546">MSLKTAAVVATRVSAPIGAASLAKQASLSSCFCRRTSTAFPALSSQLGGTVGGAVGVQLRRHITTKFSSSATDSTQKIPLTKQQAEDLVLKLTEEEQKVLMSAIQTFQSEKTRKEYKGQLAGWRWRSKLGRPSSVPKLGSADVTGSYCPLPEDWLDKKFAETLPAPTTKELAYLGLHNALPFIGFGFLDNFIMIVAGDYIDLTIGTTLGISTMAAAALGNTISDVAGIGSAWYVENIVQKFGFKPPPLSPIQLDMKSSRRVANFGRAIGVSLGCLLGMLPLWFLPTANKRESAEQTDDVPSADVEQVISTPISG</sequence>
<dbReference type="PANTHER" id="PTHR21706">
    <property type="entry name" value="TRANSMEMBRANE PROTEIN 65"/>
    <property type="match status" value="1"/>
</dbReference>
<reference evidence="7 8" key="1">
    <citation type="submission" date="2020-04" db="EMBL/GenBank/DDBJ databases">
        <authorList>
            <person name="Alioto T."/>
            <person name="Alioto T."/>
            <person name="Gomez Garrido J."/>
        </authorList>
    </citation>
    <scope>NUCLEOTIDE SEQUENCE [LARGE SCALE GENOMIC DNA]</scope>
</reference>
<keyword evidence="4 6" id="KW-0472">Membrane</keyword>
<keyword evidence="3 6" id="KW-1133">Transmembrane helix</keyword>
<dbReference type="EMBL" id="CADEPI010000376">
    <property type="protein sequence ID" value="CAB3384857.1"/>
    <property type="molecule type" value="Genomic_DNA"/>
</dbReference>
<gene>
    <name evidence="7" type="ORF">CLODIP_2_CD10813</name>
</gene>
<proteinExistence type="predicted"/>
<organism evidence="7 8">
    <name type="scientific">Cloeon dipterum</name>
    <dbReference type="NCBI Taxonomy" id="197152"/>
    <lineage>
        <taxon>Eukaryota</taxon>
        <taxon>Metazoa</taxon>
        <taxon>Ecdysozoa</taxon>
        <taxon>Arthropoda</taxon>
        <taxon>Hexapoda</taxon>
        <taxon>Insecta</taxon>
        <taxon>Pterygota</taxon>
        <taxon>Palaeoptera</taxon>
        <taxon>Ephemeroptera</taxon>
        <taxon>Pisciforma</taxon>
        <taxon>Baetidae</taxon>
        <taxon>Cloeon</taxon>
    </lineage>
</organism>
<comment type="subcellular location">
    <subcellularLocation>
        <location evidence="1">Membrane</location>
        <topology evidence="1">Multi-pass membrane protein</topology>
    </subcellularLocation>
</comment>
<comment type="caution">
    <text evidence="7">The sequence shown here is derived from an EMBL/GenBank/DDBJ whole genome shotgun (WGS) entry which is preliminary data.</text>
</comment>
<dbReference type="GO" id="GO:0016020">
    <property type="term" value="C:membrane"/>
    <property type="evidence" value="ECO:0007669"/>
    <property type="project" value="UniProtKB-SubCell"/>
</dbReference>
<evidence type="ECO:0000256" key="2">
    <source>
        <dbReference type="ARBA" id="ARBA00022692"/>
    </source>
</evidence>
<dbReference type="InterPro" id="IPR019537">
    <property type="entry name" value="TMEM65"/>
</dbReference>
<evidence type="ECO:0000256" key="1">
    <source>
        <dbReference type="ARBA" id="ARBA00004141"/>
    </source>
</evidence>
<dbReference type="OrthoDB" id="430821at2759"/>
<accession>A0A8S1DV31</accession>
<evidence type="ECO:0008006" key="9">
    <source>
        <dbReference type="Google" id="ProtNLM"/>
    </source>
</evidence>
<keyword evidence="8" id="KW-1185">Reference proteome</keyword>
<evidence type="ECO:0000256" key="3">
    <source>
        <dbReference type="ARBA" id="ARBA00022989"/>
    </source>
</evidence>
<evidence type="ECO:0000256" key="5">
    <source>
        <dbReference type="SAM" id="MobiDB-lite"/>
    </source>
</evidence>
<dbReference type="AlphaFoldDB" id="A0A8S1DV31"/>
<protein>
    <recommendedName>
        <fullName evidence="9">Transmembrane protein 65</fullName>
    </recommendedName>
</protein>
<evidence type="ECO:0000313" key="8">
    <source>
        <dbReference type="Proteomes" id="UP000494165"/>
    </source>
</evidence>